<gene>
    <name evidence="4" type="ORF">BJY24_001874</name>
</gene>
<dbReference type="EMBL" id="JACHIT010000001">
    <property type="protein sequence ID" value="MBB5913007.1"/>
    <property type="molecule type" value="Genomic_DNA"/>
</dbReference>
<keyword evidence="2" id="KW-0732">Signal</keyword>
<evidence type="ECO:0000256" key="2">
    <source>
        <dbReference type="SAM" id="SignalP"/>
    </source>
</evidence>
<proteinExistence type="predicted"/>
<dbReference type="InterPro" id="IPR001466">
    <property type="entry name" value="Beta-lactam-related"/>
</dbReference>
<name>A0A7W9UHD5_9NOCA</name>
<evidence type="ECO:0000313" key="5">
    <source>
        <dbReference type="Proteomes" id="UP000540412"/>
    </source>
</evidence>
<dbReference type="Proteomes" id="UP000540412">
    <property type="component" value="Unassembled WGS sequence"/>
</dbReference>
<dbReference type="Pfam" id="PF00144">
    <property type="entry name" value="Beta-lactamase"/>
    <property type="match status" value="1"/>
</dbReference>
<feature type="region of interest" description="Disordered" evidence="1">
    <location>
        <begin position="380"/>
        <end position="399"/>
    </location>
</feature>
<dbReference type="InterPro" id="IPR050789">
    <property type="entry name" value="Diverse_Enzym_Activities"/>
</dbReference>
<keyword evidence="5" id="KW-1185">Reference proteome</keyword>
<feature type="domain" description="Beta-lactamase-related" evidence="3">
    <location>
        <begin position="85"/>
        <end position="230"/>
    </location>
</feature>
<dbReference type="RefSeq" id="WP_085995617.1">
    <property type="nucleotide sequence ID" value="NZ_JACHIT010000001.1"/>
</dbReference>
<evidence type="ECO:0000313" key="4">
    <source>
        <dbReference type="EMBL" id="MBB5913007.1"/>
    </source>
</evidence>
<feature type="signal peptide" evidence="2">
    <location>
        <begin position="1"/>
        <end position="23"/>
    </location>
</feature>
<evidence type="ECO:0000256" key="1">
    <source>
        <dbReference type="SAM" id="MobiDB-lite"/>
    </source>
</evidence>
<sequence length="426" mass="45911">MNLRLLFVVFAVTAAVFAPSAHGEPQRARCELPSPGGEFATAAPEQADLDPDAVRAAIDYAAGHMRTSVQVFRGNCLVGRGPLDAVTGTLPTPMWSSTKSVISILTGIALGEGKLGLDDPIDAYLPAGPRWGDAAHRALTLRNLLTQTSGLAESILAEFATTGIDPNIAQEALAQPLVHPPGTYFQYSQRTPDLLAFVVQRAVGEDLQDYAQRTLFDPLGIPRSSYTWLRDRAGNTYGYAHLFLPPVHYAKLGLLLGNDGAWRGRQLIPAAYVHELGAPTAANGCYGFLFWTNRAAPCTAGDQTVPRTIDQRMIRSAPPDLYAMIGAFQQSNFVIPSLDMTVTWTGFGGDANPFGGSHAAASDLFHDFFRILLRGVRDQQVPDPGPYEAPPLALNPDLRDNLDPDILRRDLTPNPQCTVIACAPTP</sequence>
<dbReference type="PANTHER" id="PTHR43283:SF7">
    <property type="entry name" value="BETA-LACTAMASE-RELATED DOMAIN-CONTAINING PROTEIN"/>
    <property type="match status" value="1"/>
</dbReference>
<dbReference type="InterPro" id="IPR012338">
    <property type="entry name" value="Beta-lactam/transpept-like"/>
</dbReference>
<organism evidence="4 5">
    <name type="scientific">Nocardia transvalensis</name>
    <dbReference type="NCBI Taxonomy" id="37333"/>
    <lineage>
        <taxon>Bacteria</taxon>
        <taxon>Bacillati</taxon>
        <taxon>Actinomycetota</taxon>
        <taxon>Actinomycetes</taxon>
        <taxon>Mycobacteriales</taxon>
        <taxon>Nocardiaceae</taxon>
        <taxon>Nocardia</taxon>
    </lineage>
</organism>
<dbReference type="AlphaFoldDB" id="A0A7W9UHD5"/>
<feature type="chain" id="PRO_5031397884" evidence="2">
    <location>
        <begin position="24"/>
        <end position="426"/>
    </location>
</feature>
<protein>
    <submittedName>
        <fullName evidence="4">CubicO group peptidase (Beta-lactamase class C family)</fullName>
    </submittedName>
</protein>
<evidence type="ECO:0000259" key="3">
    <source>
        <dbReference type="Pfam" id="PF00144"/>
    </source>
</evidence>
<dbReference type="SUPFAM" id="SSF56601">
    <property type="entry name" value="beta-lactamase/transpeptidase-like"/>
    <property type="match status" value="1"/>
</dbReference>
<reference evidence="4 5" key="1">
    <citation type="submission" date="2020-08" db="EMBL/GenBank/DDBJ databases">
        <title>Sequencing the genomes of 1000 actinobacteria strains.</title>
        <authorList>
            <person name="Klenk H.-P."/>
        </authorList>
    </citation>
    <scope>NUCLEOTIDE SEQUENCE [LARGE SCALE GENOMIC DNA]</scope>
    <source>
        <strain evidence="4 5">DSM 43582</strain>
    </source>
</reference>
<dbReference type="PANTHER" id="PTHR43283">
    <property type="entry name" value="BETA-LACTAMASE-RELATED"/>
    <property type="match status" value="1"/>
</dbReference>
<comment type="caution">
    <text evidence="4">The sequence shown here is derived from an EMBL/GenBank/DDBJ whole genome shotgun (WGS) entry which is preliminary data.</text>
</comment>
<dbReference type="Gene3D" id="3.40.710.10">
    <property type="entry name" value="DD-peptidase/beta-lactamase superfamily"/>
    <property type="match status" value="1"/>
</dbReference>
<accession>A0A7W9UHD5</accession>